<dbReference type="EMBL" id="WNYA01000009">
    <property type="protein sequence ID" value="KAG8555382.1"/>
    <property type="molecule type" value="Genomic_DNA"/>
</dbReference>
<name>A0AAV7A2A6_ENGPU</name>
<evidence type="ECO:0000313" key="3">
    <source>
        <dbReference type="Proteomes" id="UP000824782"/>
    </source>
</evidence>
<proteinExistence type="predicted"/>
<reference evidence="2" key="1">
    <citation type="thesis" date="2020" institute="ProQuest LLC" country="789 East Eisenhower Parkway, Ann Arbor, MI, USA">
        <title>Comparative Genomics and Chromosome Evolution.</title>
        <authorList>
            <person name="Mudd A.B."/>
        </authorList>
    </citation>
    <scope>NUCLEOTIDE SEQUENCE</scope>
    <source>
        <strain evidence="2">237g6f4</strain>
        <tissue evidence="2">Blood</tissue>
    </source>
</reference>
<comment type="caution">
    <text evidence="2">The sequence shown here is derived from an EMBL/GenBank/DDBJ whole genome shotgun (WGS) entry which is preliminary data.</text>
</comment>
<dbReference type="Proteomes" id="UP000824782">
    <property type="component" value="Unassembled WGS sequence"/>
</dbReference>
<protein>
    <submittedName>
        <fullName evidence="2">Uncharacterized protein</fullName>
    </submittedName>
</protein>
<accession>A0AAV7A2A6</accession>
<evidence type="ECO:0000313" key="2">
    <source>
        <dbReference type="EMBL" id="KAG8555382.1"/>
    </source>
</evidence>
<organism evidence="2 3">
    <name type="scientific">Engystomops pustulosus</name>
    <name type="common">Tungara frog</name>
    <name type="synonym">Physalaemus pustulosus</name>
    <dbReference type="NCBI Taxonomy" id="76066"/>
    <lineage>
        <taxon>Eukaryota</taxon>
        <taxon>Metazoa</taxon>
        <taxon>Chordata</taxon>
        <taxon>Craniata</taxon>
        <taxon>Vertebrata</taxon>
        <taxon>Euteleostomi</taxon>
        <taxon>Amphibia</taxon>
        <taxon>Batrachia</taxon>
        <taxon>Anura</taxon>
        <taxon>Neobatrachia</taxon>
        <taxon>Hyloidea</taxon>
        <taxon>Leptodactylidae</taxon>
        <taxon>Leiuperinae</taxon>
        <taxon>Engystomops</taxon>
    </lineage>
</organism>
<gene>
    <name evidence="2" type="ORF">GDO81_017682</name>
</gene>
<keyword evidence="1" id="KW-0812">Transmembrane</keyword>
<sequence>MKVNQTREPHGLGLEGVHPIFTFICIFTTVSWIIQMDWGASSLYFVYRSSCRFLPVIL</sequence>
<keyword evidence="1" id="KW-1133">Transmembrane helix</keyword>
<evidence type="ECO:0000256" key="1">
    <source>
        <dbReference type="SAM" id="Phobius"/>
    </source>
</evidence>
<keyword evidence="1" id="KW-0472">Membrane</keyword>
<keyword evidence="3" id="KW-1185">Reference proteome</keyword>
<dbReference type="AlphaFoldDB" id="A0AAV7A2A6"/>
<feature type="transmembrane region" description="Helical" evidence="1">
    <location>
        <begin position="20"/>
        <end position="47"/>
    </location>
</feature>